<protein>
    <submittedName>
        <fullName evidence="1">Uncharacterized protein</fullName>
    </submittedName>
</protein>
<dbReference type="InterPro" id="IPR040521">
    <property type="entry name" value="KDZ"/>
</dbReference>
<dbReference type="Proteomes" id="UP000807342">
    <property type="component" value="Unassembled WGS sequence"/>
</dbReference>
<dbReference type="AlphaFoldDB" id="A0A9P6BVI8"/>
<dbReference type="Pfam" id="PF18758">
    <property type="entry name" value="KDZ"/>
    <property type="match status" value="1"/>
</dbReference>
<organism evidence="1 2">
    <name type="scientific">Macrolepiota fuliginosa MF-IS2</name>
    <dbReference type="NCBI Taxonomy" id="1400762"/>
    <lineage>
        <taxon>Eukaryota</taxon>
        <taxon>Fungi</taxon>
        <taxon>Dikarya</taxon>
        <taxon>Basidiomycota</taxon>
        <taxon>Agaricomycotina</taxon>
        <taxon>Agaricomycetes</taxon>
        <taxon>Agaricomycetidae</taxon>
        <taxon>Agaricales</taxon>
        <taxon>Agaricineae</taxon>
        <taxon>Agaricaceae</taxon>
        <taxon>Macrolepiota</taxon>
    </lineage>
</organism>
<name>A0A9P6BVI8_9AGAR</name>
<sequence>DYALFHALGVECQCLSSIYLSYNIWCQFSKHLVDHMHCNFPEFSPLMECIQGAVPKMHINGHNIHCQINHSFVYKPRS</sequence>
<dbReference type="OrthoDB" id="3257768at2759"/>
<accession>A0A9P6BVI8</accession>
<feature type="non-terminal residue" evidence="1">
    <location>
        <position position="1"/>
    </location>
</feature>
<evidence type="ECO:0000313" key="2">
    <source>
        <dbReference type="Proteomes" id="UP000807342"/>
    </source>
</evidence>
<comment type="caution">
    <text evidence="1">The sequence shown here is derived from an EMBL/GenBank/DDBJ whole genome shotgun (WGS) entry which is preliminary data.</text>
</comment>
<dbReference type="EMBL" id="MU154369">
    <property type="protein sequence ID" value="KAF9439420.1"/>
    <property type="molecule type" value="Genomic_DNA"/>
</dbReference>
<keyword evidence="2" id="KW-1185">Reference proteome</keyword>
<gene>
    <name evidence="1" type="ORF">P691DRAFT_690828</name>
</gene>
<evidence type="ECO:0000313" key="1">
    <source>
        <dbReference type="EMBL" id="KAF9439420.1"/>
    </source>
</evidence>
<reference evidence="1" key="1">
    <citation type="submission" date="2020-11" db="EMBL/GenBank/DDBJ databases">
        <authorList>
            <consortium name="DOE Joint Genome Institute"/>
            <person name="Ahrendt S."/>
            <person name="Riley R."/>
            <person name="Andreopoulos W."/>
            <person name="Labutti K."/>
            <person name="Pangilinan J."/>
            <person name="Ruiz-Duenas F.J."/>
            <person name="Barrasa J.M."/>
            <person name="Sanchez-Garcia M."/>
            <person name="Camarero S."/>
            <person name="Miyauchi S."/>
            <person name="Serrano A."/>
            <person name="Linde D."/>
            <person name="Babiker R."/>
            <person name="Drula E."/>
            <person name="Ayuso-Fernandez I."/>
            <person name="Pacheco R."/>
            <person name="Padilla G."/>
            <person name="Ferreira P."/>
            <person name="Barriuso J."/>
            <person name="Kellner H."/>
            <person name="Castanera R."/>
            <person name="Alfaro M."/>
            <person name="Ramirez L."/>
            <person name="Pisabarro A.G."/>
            <person name="Kuo A."/>
            <person name="Tritt A."/>
            <person name="Lipzen A."/>
            <person name="He G."/>
            <person name="Yan M."/>
            <person name="Ng V."/>
            <person name="Cullen D."/>
            <person name="Martin F."/>
            <person name="Rosso M.-N."/>
            <person name="Henrissat B."/>
            <person name="Hibbett D."/>
            <person name="Martinez A.T."/>
            <person name="Grigoriev I.V."/>
        </authorList>
    </citation>
    <scope>NUCLEOTIDE SEQUENCE</scope>
    <source>
        <strain evidence="1">MF-IS2</strain>
    </source>
</reference>
<proteinExistence type="predicted"/>